<accession>A0A067K3B6</accession>
<organism evidence="2 3">
    <name type="scientific">Jatropha curcas</name>
    <name type="common">Barbados nut</name>
    <dbReference type="NCBI Taxonomy" id="180498"/>
    <lineage>
        <taxon>Eukaryota</taxon>
        <taxon>Viridiplantae</taxon>
        <taxon>Streptophyta</taxon>
        <taxon>Embryophyta</taxon>
        <taxon>Tracheophyta</taxon>
        <taxon>Spermatophyta</taxon>
        <taxon>Magnoliopsida</taxon>
        <taxon>eudicotyledons</taxon>
        <taxon>Gunneridae</taxon>
        <taxon>Pentapetalae</taxon>
        <taxon>rosids</taxon>
        <taxon>fabids</taxon>
        <taxon>Malpighiales</taxon>
        <taxon>Euphorbiaceae</taxon>
        <taxon>Crotonoideae</taxon>
        <taxon>Jatropheae</taxon>
        <taxon>Jatropha</taxon>
    </lineage>
</organism>
<evidence type="ECO:0000313" key="2">
    <source>
        <dbReference type="EMBL" id="KDP30632.1"/>
    </source>
</evidence>
<feature type="compositionally biased region" description="Polar residues" evidence="1">
    <location>
        <begin position="33"/>
        <end position="43"/>
    </location>
</feature>
<dbReference type="Proteomes" id="UP000027138">
    <property type="component" value="Unassembled WGS sequence"/>
</dbReference>
<evidence type="ECO:0000256" key="1">
    <source>
        <dbReference type="SAM" id="MobiDB-lite"/>
    </source>
</evidence>
<name>A0A067K3B6_JATCU</name>
<dbReference type="EMBL" id="KK914656">
    <property type="protein sequence ID" value="KDP30632.1"/>
    <property type="molecule type" value="Genomic_DNA"/>
</dbReference>
<dbReference type="OrthoDB" id="860021at2759"/>
<gene>
    <name evidence="2" type="ORF">JCGZ_16197</name>
</gene>
<keyword evidence="3" id="KW-1185">Reference proteome</keyword>
<protein>
    <submittedName>
        <fullName evidence="2">Uncharacterized protein</fullName>
    </submittedName>
</protein>
<dbReference type="AlphaFoldDB" id="A0A067K3B6"/>
<feature type="compositionally biased region" description="Gly residues" evidence="1">
    <location>
        <begin position="68"/>
        <end position="98"/>
    </location>
</feature>
<proteinExistence type="predicted"/>
<evidence type="ECO:0000313" key="3">
    <source>
        <dbReference type="Proteomes" id="UP000027138"/>
    </source>
</evidence>
<feature type="region of interest" description="Disordered" evidence="1">
    <location>
        <begin position="33"/>
        <end position="98"/>
    </location>
</feature>
<sequence length="208" mass="22015">MNSAKFGDYSSPMDLVSPKICNFGALSATGISHASSNGSVQRQRVSDPPGLPGNGGSATRQGAANDGGANGGSASGAGAGAGAGGGGQGGGGGGQGGLGSGAPTIPILLRTPPNQLQKLYDMDWYFNMNREQMLALLHRHWCLYTNEQPRQNVTRQTVWPGFRVIFSGQLDIYDPYPSEEDLVELDFNGDWYYFQCSIERIIVERVAP</sequence>
<reference evidence="2 3" key="1">
    <citation type="journal article" date="2014" name="PLoS ONE">
        <title>Global Analysis of Gene Expression Profiles in Physic Nut (Jatropha curcas L.) Seedlings Exposed to Salt Stress.</title>
        <authorList>
            <person name="Zhang L."/>
            <person name="Zhang C."/>
            <person name="Wu P."/>
            <person name="Chen Y."/>
            <person name="Li M."/>
            <person name="Jiang H."/>
            <person name="Wu G."/>
        </authorList>
    </citation>
    <scope>NUCLEOTIDE SEQUENCE [LARGE SCALE GENOMIC DNA]</scope>
    <source>
        <strain evidence="3">cv. GZQX0401</strain>
        <tissue evidence="2">Young leaves</tissue>
    </source>
</reference>